<evidence type="ECO:0000313" key="2">
    <source>
        <dbReference type="Proteomes" id="UP000799118"/>
    </source>
</evidence>
<name>A0A6A4IU26_9AGAR</name>
<dbReference type="AlphaFoldDB" id="A0A6A4IU26"/>
<dbReference type="Proteomes" id="UP000799118">
    <property type="component" value="Unassembled WGS sequence"/>
</dbReference>
<protein>
    <recommendedName>
        <fullName evidence="3">F-box domain-containing protein</fullName>
    </recommendedName>
</protein>
<organism evidence="1 2">
    <name type="scientific">Gymnopus androsaceus JB14</name>
    <dbReference type="NCBI Taxonomy" id="1447944"/>
    <lineage>
        <taxon>Eukaryota</taxon>
        <taxon>Fungi</taxon>
        <taxon>Dikarya</taxon>
        <taxon>Basidiomycota</taxon>
        <taxon>Agaricomycotina</taxon>
        <taxon>Agaricomycetes</taxon>
        <taxon>Agaricomycetidae</taxon>
        <taxon>Agaricales</taxon>
        <taxon>Marasmiineae</taxon>
        <taxon>Omphalotaceae</taxon>
        <taxon>Gymnopus</taxon>
    </lineage>
</organism>
<evidence type="ECO:0000313" key="1">
    <source>
        <dbReference type="EMBL" id="KAE9411457.1"/>
    </source>
</evidence>
<gene>
    <name evidence="1" type="ORF">BT96DRAFT_13346</name>
</gene>
<dbReference type="InterPro" id="IPR032675">
    <property type="entry name" value="LRR_dom_sf"/>
</dbReference>
<accession>A0A6A4IU26</accession>
<sequence length="372" mass="42785">MPLIGPHPASFVKRLGLVLTWIFSDLDESEVDLFRRQVIPALNKIAEHAVLCRLDLCSLKIPLDEVIKSQNPIVFGHLREIVIRCHIPNERSLEIFESLCRGSPSLTCLELDWASIRQGPNFVVRLMERIPKVCPNLREIQLKYLNYAIEEESYESIQQVFDDPNFTFPLLQRFHCDRSMNCSGFLERHPGIERLECFNSSKSGFTGVLPNLRLFRGSVTDYLALFSKNPPPVEYLRVYLKDPFAAEEEMYFINALSKSRTLRRLALDEYRITGISLGLLTKACPNLTHFIFKLDPELSAEPKLVYSTILHNLANLEHLDLTFKCASKHQPDHYTSHLQGFSGHHSLNSVHVWSGRKDFYFVKENGEMILVP</sequence>
<dbReference type="SUPFAM" id="SSF52047">
    <property type="entry name" value="RNI-like"/>
    <property type="match status" value="1"/>
</dbReference>
<evidence type="ECO:0008006" key="3">
    <source>
        <dbReference type="Google" id="ProtNLM"/>
    </source>
</evidence>
<reference evidence="1" key="1">
    <citation type="journal article" date="2019" name="Environ. Microbiol.">
        <title>Fungal ecological strategies reflected in gene transcription - a case study of two litter decomposers.</title>
        <authorList>
            <person name="Barbi F."/>
            <person name="Kohler A."/>
            <person name="Barry K."/>
            <person name="Baskaran P."/>
            <person name="Daum C."/>
            <person name="Fauchery L."/>
            <person name="Ihrmark K."/>
            <person name="Kuo A."/>
            <person name="LaButti K."/>
            <person name="Lipzen A."/>
            <person name="Morin E."/>
            <person name="Grigoriev I.V."/>
            <person name="Henrissat B."/>
            <person name="Lindahl B."/>
            <person name="Martin F."/>
        </authorList>
    </citation>
    <scope>NUCLEOTIDE SEQUENCE</scope>
    <source>
        <strain evidence="1">JB14</strain>
    </source>
</reference>
<keyword evidence="2" id="KW-1185">Reference proteome</keyword>
<dbReference type="EMBL" id="ML769383">
    <property type="protein sequence ID" value="KAE9411457.1"/>
    <property type="molecule type" value="Genomic_DNA"/>
</dbReference>
<proteinExistence type="predicted"/>
<dbReference type="Gene3D" id="3.80.10.10">
    <property type="entry name" value="Ribonuclease Inhibitor"/>
    <property type="match status" value="1"/>
</dbReference>